<dbReference type="GO" id="GO:0000049">
    <property type="term" value="F:tRNA binding"/>
    <property type="evidence" value="ECO:0007669"/>
    <property type="project" value="TreeGrafter"/>
</dbReference>
<dbReference type="InterPro" id="IPR014729">
    <property type="entry name" value="Rossmann-like_a/b/a_fold"/>
</dbReference>
<proteinExistence type="predicted"/>
<dbReference type="Proteomes" id="UP000051530">
    <property type="component" value="Unassembled WGS sequence"/>
</dbReference>
<reference evidence="2 3" key="1">
    <citation type="submission" date="2015-07" db="EMBL/GenBank/DDBJ databases">
        <title>The genome of Pseudoloma neurophilia, a relevant intracellular parasite of the zebrafish.</title>
        <authorList>
            <person name="Ndikumana S."/>
            <person name="Pelin A."/>
            <person name="Sanders J."/>
            <person name="Corradi N."/>
        </authorList>
    </citation>
    <scope>NUCLEOTIDE SEQUENCE [LARGE SCALE GENOMIC DNA]</scope>
    <source>
        <strain evidence="2 3">MK1</strain>
    </source>
</reference>
<dbReference type="GO" id="GO:0002143">
    <property type="term" value="P:tRNA wobble position uridine thiolation"/>
    <property type="evidence" value="ECO:0007669"/>
    <property type="project" value="TreeGrafter"/>
</dbReference>
<protein>
    <submittedName>
        <fullName evidence="2">PP-loop superfamily ATPase-like protein</fullName>
    </submittedName>
</protein>
<feature type="non-terminal residue" evidence="2">
    <location>
        <position position="1"/>
    </location>
</feature>
<dbReference type="PANTHER" id="PTHR11807:SF12">
    <property type="entry name" value="CYTOPLASMIC TRNA 2-THIOLATION PROTEIN 1"/>
    <property type="match status" value="1"/>
</dbReference>
<accession>A0A0R0LQZ9</accession>
<dbReference type="OrthoDB" id="198857at2759"/>
<organism evidence="2 3">
    <name type="scientific">Pseudoloma neurophilia</name>
    <dbReference type="NCBI Taxonomy" id="146866"/>
    <lineage>
        <taxon>Eukaryota</taxon>
        <taxon>Fungi</taxon>
        <taxon>Fungi incertae sedis</taxon>
        <taxon>Microsporidia</taxon>
        <taxon>Pseudoloma</taxon>
    </lineage>
</organism>
<dbReference type="GO" id="GO:0005739">
    <property type="term" value="C:mitochondrion"/>
    <property type="evidence" value="ECO:0007669"/>
    <property type="project" value="TreeGrafter"/>
</dbReference>
<gene>
    <name evidence="2" type="ORF">M153_19587000649</name>
</gene>
<sequence length="187" mass="22154">KYNIISDSAEIKKPYIVSKEIENTHSDIEEKQTLNLNRLKPLRHSYEKEIVLYAYHNNLNYFSTECKYAKGAHREYVRNFLRSIDSRKIMNIIRSGEWFITNKNKQDLSKKNGSSENHLKDTFRINNTLSSEDKGIKFNHQLNEKFSEKFIELRCKKCGRSGSVMCKVCLLLENLEKMFKKNDTFQK</sequence>
<dbReference type="GO" id="GO:0002144">
    <property type="term" value="C:cytosolic tRNA wobble base thiouridylase complex"/>
    <property type="evidence" value="ECO:0007669"/>
    <property type="project" value="TreeGrafter"/>
</dbReference>
<dbReference type="PANTHER" id="PTHR11807">
    <property type="entry name" value="ATPASES OF THE PP SUPERFAMILY-RELATED"/>
    <property type="match status" value="1"/>
</dbReference>
<keyword evidence="3" id="KW-1185">Reference proteome</keyword>
<evidence type="ECO:0000256" key="1">
    <source>
        <dbReference type="ARBA" id="ARBA00022679"/>
    </source>
</evidence>
<dbReference type="AlphaFoldDB" id="A0A0R0LQZ9"/>
<comment type="caution">
    <text evidence="2">The sequence shown here is derived from an EMBL/GenBank/DDBJ whole genome shotgun (WGS) entry which is preliminary data.</text>
</comment>
<keyword evidence="1" id="KW-0808">Transferase</keyword>
<evidence type="ECO:0000313" key="3">
    <source>
        <dbReference type="Proteomes" id="UP000051530"/>
    </source>
</evidence>
<dbReference type="VEuPathDB" id="MicrosporidiaDB:M153_19587000649"/>
<evidence type="ECO:0000313" key="2">
    <source>
        <dbReference type="EMBL" id="KRH91894.1"/>
    </source>
</evidence>
<dbReference type="GO" id="GO:0016740">
    <property type="term" value="F:transferase activity"/>
    <property type="evidence" value="ECO:0007669"/>
    <property type="project" value="UniProtKB-KW"/>
</dbReference>
<dbReference type="EMBL" id="LGUB01001416">
    <property type="protein sequence ID" value="KRH91894.1"/>
    <property type="molecule type" value="Genomic_DNA"/>
</dbReference>
<dbReference type="SUPFAM" id="SSF52402">
    <property type="entry name" value="Adenine nucleotide alpha hydrolases-like"/>
    <property type="match status" value="1"/>
</dbReference>
<dbReference type="Gene3D" id="3.40.50.620">
    <property type="entry name" value="HUPs"/>
    <property type="match status" value="1"/>
</dbReference>
<name>A0A0R0LQZ9_9MICR</name>